<reference evidence="14 15" key="1">
    <citation type="submission" date="2019-03" db="EMBL/GenBank/DDBJ databases">
        <title>Freshwater and sediment microbial communities from various areas in North America, analyzing microbe dynamics in response to fracking.</title>
        <authorList>
            <person name="Lamendella R."/>
        </authorList>
    </citation>
    <scope>NUCLEOTIDE SEQUENCE [LARGE SCALE GENOMIC DNA]</scope>
    <source>
        <strain evidence="14 15">175.2</strain>
    </source>
</reference>
<evidence type="ECO:0000256" key="8">
    <source>
        <dbReference type="ARBA" id="ARBA00022989"/>
    </source>
</evidence>
<evidence type="ECO:0000256" key="7">
    <source>
        <dbReference type="ARBA" id="ARBA00022692"/>
    </source>
</evidence>
<evidence type="ECO:0000256" key="2">
    <source>
        <dbReference type="ARBA" id="ARBA00009306"/>
    </source>
</evidence>
<feature type="transmembrane region" description="Helical" evidence="11">
    <location>
        <begin position="143"/>
        <end position="163"/>
    </location>
</feature>
<feature type="domain" description="ABC transmembrane type-1" evidence="13">
    <location>
        <begin position="78"/>
        <end position="269"/>
    </location>
</feature>
<dbReference type="GO" id="GO:0005886">
    <property type="term" value="C:plasma membrane"/>
    <property type="evidence" value="ECO:0007669"/>
    <property type="project" value="UniProtKB-SubCell"/>
</dbReference>
<feature type="transmembrane region" description="Helical" evidence="11">
    <location>
        <begin position="82"/>
        <end position="106"/>
    </location>
</feature>
<keyword evidence="9 11" id="KW-0472">Membrane</keyword>
<dbReference type="Proteomes" id="UP000295097">
    <property type="component" value="Unassembled WGS sequence"/>
</dbReference>
<feature type="transmembrane region" description="Helical" evidence="11">
    <location>
        <begin position="200"/>
        <end position="218"/>
    </location>
</feature>
<dbReference type="SUPFAM" id="SSF161098">
    <property type="entry name" value="MetI-like"/>
    <property type="match status" value="1"/>
</dbReference>
<sequence length="282" mass="31435">MVENKRWLDVLAHAVLILGLLVVAFPVYIALISATRTSGDFLTGMIPLLPGPHLLENLKTVLFSGIDNSGTPPIGLMLFNSLMMALIVAVGKIAISITSAFAIVYFRFRFRMLAFWLIFVTLMLPVEVRIMPTFKVVADLGLLNSYAGLAVPLIASATATFLFRQVFLTMPDELTEAARIDGAGPMKFFKDMLLPLSRTNIAALFVILFIFGWNQYLWPLLVTTDERFYTIVMGIKRMSDAVDAEPRWHLVMTSVTLAMLPPVLVVVFMQKLFVKGLVETEK</sequence>
<feature type="transmembrane region" description="Helical" evidence="11">
    <location>
        <begin position="113"/>
        <end position="131"/>
    </location>
</feature>
<keyword evidence="5 11" id="KW-0813">Transport</keyword>
<evidence type="ECO:0000256" key="6">
    <source>
        <dbReference type="ARBA" id="ARBA00022475"/>
    </source>
</evidence>
<dbReference type="EMBL" id="SMAR01000010">
    <property type="protein sequence ID" value="TCT40246.1"/>
    <property type="molecule type" value="Genomic_DNA"/>
</dbReference>
<name>A0A4R3NTL4_9HYPH</name>
<dbReference type="AlphaFoldDB" id="A0A4R3NTL4"/>
<comment type="subcellular location">
    <subcellularLocation>
        <location evidence="12">Cell inner membrane</location>
        <topology evidence="12">Multi-pass membrane protein</topology>
    </subcellularLocation>
    <subcellularLocation>
        <location evidence="1 11">Cell membrane</location>
        <topology evidence="1 11">Multi-pass membrane protein</topology>
    </subcellularLocation>
</comment>
<keyword evidence="7 11" id="KW-0812">Transmembrane</keyword>
<comment type="caution">
    <text evidence="14">The sequence shown here is derived from an EMBL/GenBank/DDBJ whole genome shotgun (WGS) entry which is preliminary data.</text>
</comment>
<dbReference type="InterPro" id="IPR035906">
    <property type="entry name" value="MetI-like_sf"/>
</dbReference>
<evidence type="ECO:0000256" key="11">
    <source>
        <dbReference type="RuleBase" id="RU363032"/>
    </source>
</evidence>
<evidence type="ECO:0000259" key="13">
    <source>
        <dbReference type="PROSITE" id="PS50928"/>
    </source>
</evidence>
<dbReference type="GO" id="GO:0055085">
    <property type="term" value="P:transmembrane transport"/>
    <property type="evidence" value="ECO:0007669"/>
    <property type="project" value="InterPro"/>
</dbReference>
<dbReference type="Pfam" id="PF00528">
    <property type="entry name" value="BPD_transp_1"/>
    <property type="match status" value="1"/>
</dbReference>
<keyword evidence="12" id="KW-0997">Cell inner membrane</keyword>
<keyword evidence="15" id="KW-1185">Reference proteome</keyword>
<dbReference type="PROSITE" id="PS50928">
    <property type="entry name" value="ABC_TM1"/>
    <property type="match status" value="1"/>
</dbReference>
<feature type="transmembrane region" description="Helical" evidence="11">
    <location>
        <begin position="248"/>
        <end position="269"/>
    </location>
</feature>
<dbReference type="CDD" id="cd06261">
    <property type="entry name" value="TM_PBP2"/>
    <property type="match status" value="1"/>
</dbReference>
<dbReference type="PANTHER" id="PTHR43744:SF8">
    <property type="entry name" value="SN-GLYCEROL-3-PHOSPHATE TRANSPORT SYSTEM PERMEASE PROTEIN UGPE"/>
    <property type="match status" value="1"/>
</dbReference>
<evidence type="ECO:0000256" key="3">
    <source>
        <dbReference type="ARBA" id="ARBA00011557"/>
    </source>
</evidence>
<dbReference type="NCBIfam" id="NF008210">
    <property type="entry name" value="PRK10973.1"/>
    <property type="match status" value="1"/>
</dbReference>
<proteinExistence type="inferred from homology"/>
<comment type="function">
    <text evidence="10 12">Part of the ABC transporter complex UgpBAEC involved in sn-glycerol-3-phosphate (G3P) import. Probably responsible for the translocation of the substrate across the membrane.</text>
</comment>
<comment type="similarity">
    <text evidence="2 11">Belongs to the binding-protein-dependent transport system permease family.</text>
</comment>
<dbReference type="PANTHER" id="PTHR43744">
    <property type="entry name" value="ABC TRANSPORTER PERMEASE PROTEIN MG189-RELATED-RELATED"/>
    <property type="match status" value="1"/>
</dbReference>
<evidence type="ECO:0000256" key="9">
    <source>
        <dbReference type="ARBA" id="ARBA00023136"/>
    </source>
</evidence>
<dbReference type="RefSeq" id="WP_132310667.1">
    <property type="nucleotide sequence ID" value="NZ_SMAR01000010.1"/>
</dbReference>
<evidence type="ECO:0000256" key="5">
    <source>
        <dbReference type="ARBA" id="ARBA00022448"/>
    </source>
</evidence>
<evidence type="ECO:0000256" key="10">
    <source>
        <dbReference type="ARBA" id="ARBA00037054"/>
    </source>
</evidence>
<evidence type="ECO:0000256" key="1">
    <source>
        <dbReference type="ARBA" id="ARBA00004651"/>
    </source>
</evidence>
<organism evidence="14 15">
    <name type="scientific">Martelella mediterranea</name>
    <dbReference type="NCBI Taxonomy" id="293089"/>
    <lineage>
        <taxon>Bacteria</taxon>
        <taxon>Pseudomonadati</taxon>
        <taxon>Pseudomonadota</taxon>
        <taxon>Alphaproteobacteria</taxon>
        <taxon>Hyphomicrobiales</taxon>
        <taxon>Aurantimonadaceae</taxon>
        <taxon>Martelella</taxon>
    </lineage>
</organism>
<keyword evidence="8 11" id="KW-1133">Transmembrane helix</keyword>
<dbReference type="InterPro" id="IPR000515">
    <property type="entry name" value="MetI-like"/>
</dbReference>
<evidence type="ECO:0000313" key="15">
    <source>
        <dbReference type="Proteomes" id="UP000295097"/>
    </source>
</evidence>
<evidence type="ECO:0000313" key="14">
    <source>
        <dbReference type="EMBL" id="TCT40246.1"/>
    </source>
</evidence>
<feature type="transmembrane region" description="Helical" evidence="11">
    <location>
        <begin position="7"/>
        <end position="31"/>
    </location>
</feature>
<dbReference type="Gene3D" id="1.10.3720.10">
    <property type="entry name" value="MetI-like"/>
    <property type="match status" value="1"/>
</dbReference>
<gene>
    <name evidence="12" type="primary">ugpE</name>
    <name evidence="14" type="ORF">EDC90_101099</name>
</gene>
<dbReference type="OrthoDB" id="9815445at2"/>
<keyword evidence="6 12" id="KW-1003">Cell membrane</keyword>
<evidence type="ECO:0000256" key="12">
    <source>
        <dbReference type="RuleBase" id="RU363056"/>
    </source>
</evidence>
<evidence type="ECO:0000256" key="4">
    <source>
        <dbReference type="ARBA" id="ARBA00020515"/>
    </source>
</evidence>
<accession>A0A4R3NTL4</accession>
<protein>
    <recommendedName>
        <fullName evidence="4 12">sn-glycerol-3-phosphate transport system permease protein UgpE</fullName>
    </recommendedName>
</protein>
<comment type="subunit">
    <text evidence="3 12">The complex is composed of two ATP-binding proteins (UgpC), two transmembrane proteins (UgpA and UgpE) and a solute-binding protein (UgpB).</text>
</comment>